<keyword evidence="2" id="KW-0326">Glycosidase</keyword>
<dbReference type="AlphaFoldDB" id="A0A061H1I9"/>
<dbReference type="CDD" id="cd14752">
    <property type="entry name" value="GH31_N"/>
    <property type="match status" value="1"/>
</dbReference>
<dbReference type="HOGENOM" id="CLU_000631_9_0_1"/>
<evidence type="ECO:0000313" key="6">
    <source>
        <dbReference type="Proteomes" id="UP000053664"/>
    </source>
</evidence>
<dbReference type="InterPro" id="IPR017853">
    <property type="entry name" value="GH"/>
</dbReference>
<dbReference type="Gene3D" id="2.60.40.1180">
    <property type="entry name" value="Golgi alpha-mannosidase II"/>
    <property type="match status" value="1"/>
</dbReference>
<feature type="domain" description="Glycoside hydrolase family 31 N-terminal" evidence="4">
    <location>
        <begin position="131"/>
        <end position="198"/>
    </location>
</feature>
<dbReference type="InterPro" id="IPR013780">
    <property type="entry name" value="Glyco_hydro_b"/>
</dbReference>
<dbReference type="EMBL" id="KE361654">
    <property type="protein sequence ID" value="EPQ25630.1"/>
    <property type="molecule type" value="Genomic_DNA"/>
</dbReference>
<dbReference type="KEGG" id="pfp:PFL1_06810"/>
<dbReference type="GeneID" id="19320880"/>
<gene>
    <name evidence="5" type="ORF">PFL1_06810</name>
</gene>
<proteinExistence type="inferred from homology"/>
<dbReference type="InterPro" id="IPR000322">
    <property type="entry name" value="Glyco_hydro_31_TIM"/>
</dbReference>
<accession>A0A061H1I9</accession>
<name>A0A061H1I9_9BASI</name>
<comment type="similarity">
    <text evidence="1 2">Belongs to the glycosyl hydrolase 31 family.</text>
</comment>
<keyword evidence="2" id="KW-0378">Hydrolase</keyword>
<protein>
    <submittedName>
        <fullName evidence="5">Uncharacterized protein</fullName>
    </submittedName>
</protein>
<dbReference type="OrthoDB" id="1334205at2759"/>
<evidence type="ECO:0000256" key="1">
    <source>
        <dbReference type="ARBA" id="ARBA00007806"/>
    </source>
</evidence>
<evidence type="ECO:0000259" key="4">
    <source>
        <dbReference type="Pfam" id="PF13802"/>
    </source>
</evidence>
<dbReference type="SUPFAM" id="SSF74650">
    <property type="entry name" value="Galactose mutarotase-like"/>
    <property type="match status" value="1"/>
</dbReference>
<evidence type="ECO:0000259" key="3">
    <source>
        <dbReference type="Pfam" id="PF01055"/>
    </source>
</evidence>
<dbReference type="Proteomes" id="UP000053664">
    <property type="component" value="Unassembled WGS sequence"/>
</dbReference>
<dbReference type="InterPro" id="IPR011013">
    <property type="entry name" value="Gal_mutarotase_sf_dom"/>
</dbReference>
<reference evidence="5 6" key="1">
    <citation type="journal article" date="2013" name="Plant Cell">
        <title>The transition from a phytopathogenic smut ancestor to an anamorphic biocontrol agent deciphered by comparative whole-genome analysis.</title>
        <authorList>
            <person name="Lefebvre F."/>
            <person name="Joly D.L."/>
            <person name="Labbe C."/>
            <person name="Teichmann B."/>
            <person name="Linning R."/>
            <person name="Belzile F."/>
            <person name="Bakkeren G."/>
            <person name="Belanger R.R."/>
        </authorList>
    </citation>
    <scope>NUCLEOTIDE SEQUENCE [LARGE SCALE GENOMIC DNA]</scope>
    <source>
        <strain evidence="5 6">PF-1</strain>
    </source>
</reference>
<sequence length="878" mass="97342">MIERPLTGFQLVDAPTQQKHAFVLANPHGYIFTLAALATGVLRITLTGPDRPPPPHSNVTLNGAPIPLASVENDARLRRAVLRPPPDSSSQGGRGVPRYEIHIDWEDTIVLEIFQLTPGAEPLRIFGDTPHKSYCLNHAGITRHTRLDVNSLHLGLGEKGAPIDLSNRRFTITGSDAAGYDAYLSDPLYKHTPFLVSIPKPLADDPTDDPTDRPLRAAVGLYHASNSDATWDVGKWINEPWTLFKKFEQECGGLEEYIIIGDGLSDVVAGFADLVGRPKLVPRDWLGYLASGMGLGESDEPIAQELLSGWPELCKKWDIPCSAIHLSSGYTVDEKGNRCVFTMNTRRYPDFAEMCRVFHRAGMKVTPNVKPYVLEDHPDFKKLHDAGALFTDPSTGKAVVTRIWSSLPGINAKGSWVDLTSQAGQDWWRDGILGLVDLGVDAIWNDNNEFLLFDDEYICKNNSANAPNAVRGPIKLGLVGRMTNTEMMAKVSHDALLARHPDRRPFVLTRSANVGTMRYAASTWSGDNRTCWKSLQGAVAMNLNAQLSLMQSYGSDVGGFAGPLPSPELFVRWVQMGVTHPRFCIHSFKPNEKDPSGSATNNLPWMYPEVVDIIRNEIKRRYELLPFFNNLNWQSHLRATPPNTWLGWGEFATDPTLYSKEILDGFDYWLGHGQLLVCGAYFAEQVSRRVYLPRTSKEDTAVYYDLHEPYGVHAAGSWLDNVSTPLEHFAMFAREGTALPIGRDSVTLTQRSGPAIETGDGVKVRTVEEGGLATYDDWRGLEVFPSPPGATGREYVYRWIEDDGVSENPETAAFEVQFGAEADTNSVRVAVKVEAGQFKPLWLPRVWIALPVGDDRSVSTAVEVTTWKSRKVYAIDVA</sequence>
<dbReference type="Pfam" id="PF13802">
    <property type="entry name" value="Gal_mutarotas_2"/>
    <property type="match status" value="1"/>
</dbReference>
<dbReference type="RefSeq" id="XP_007882546.1">
    <property type="nucleotide sequence ID" value="XM_007884355.1"/>
</dbReference>
<dbReference type="Pfam" id="PF01055">
    <property type="entry name" value="Glyco_hydro_31_2nd"/>
    <property type="match status" value="1"/>
</dbReference>
<dbReference type="GO" id="GO:0030246">
    <property type="term" value="F:carbohydrate binding"/>
    <property type="evidence" value="ECO:0007669"/>
    <property type="project" value="InterPro"/>
</dbReference>
<organism evidence="5 6">
    <name type="scientific">Pseudozyma flocculosa PF-1</name>
    <dbReference type="NCBI Taxonomy" id="1277687"/>
    <lineage>
        <taxon>Eukaryota</taxon>
        <taxon>Fungi</taxon>
        <taxon>Dikarya</taxon>
        <taxon>Basidiomycota</taxon>
        <taxon>Ustilaginomycotina</taxon>
        <taxon>Ustilaginomycetes</taxon>
        <taxon>Ustilaginales</taxon>
        <taxon>Ustilaginaceae</taxon>
        <taxon>Pseudozyma</taxon>
    </lineage>
</organism>
<dbReference type="Gene3D" id="2.60.40.1760">
    <property type="entry name" value="glycosyl hydrolase (family 31)"/>
    <property type="match status" value="1"/>
</dbReference>
<dbReference type="eggNOG" id="KOG1066">
    <property type="taxonomic scope" value="Eukaryota"/>
</dbReference>
<evidence type="ECO:0000256" key="2">
    <source>
        <dbReference type="RuleBase" id="RU361185"/>
    </source>
</evidence>
<dbReference type="SUPFAM" id="SSF51445">
    <property type="entry name" value="(Trans)glycosidases"/>
    <property type="match status" value="1"/>
</dbReference>
<dbReference type="GO" id="GO:0004553">
    <property type="term" value="F:hydrolase activity, hydrolyzing O-glycosyl compounds"/>
    <property type="evidence" value="ECO:0007669"/>
    <property type="project" value="InterPro"/>
</dbReference>
<dbReference type="InterPro" id="IPR025887">
    <property type="entry name" value="Glyco_hydro_31_N_dom"/>
</dbReference>
<dbReference type="GO" id="GO:0005975">
    <property type="term" value="P:carbohydrate metabolic process"/>
    <property type="evidence" value="ECO:0007669"/>
    <property type="project" value="InterPro"/>
</dbReference>
<dbReference type="PANTHER" id="PTHR22762:SF165">
    <property type="entry name" value="PUTATIVE (AFU_ORTHOLOGUE AFUA_1G06560)-RELATED"/>
    <property type="match status" value="1"/>
</dbReference>
<feature type="domain" description="Glycoside hydrolase family 31 TIM barrel" evidence="3">
    <location>
        <begin position="279"/>
        <end position="629"/>
    </location>
</feature>
<dbReference type="Gene3D" id="3.20.20.80">
    <property type="entry name" value="Glycosidases"/>
    <property type="match status" value="1"/>
</dbReference>
<evidence type="ECO:0000313" key="5">
    <source>
        <dbReference type="EMBL" id="EPQ25630.1"/>
    </source>
</evidence>
<dbReference type="PANTHER" id="PTHR22762">
    <property type="entry name" value="ALPHA-GLUCOSIDASE"/>
    <property type="match status" value="1"/>
</dbReference>